<keyword evidence="4" id="KW-1185">Reference proteome</keyword>
<comment type="caution">
    <text evidence="3">The sequence shown here is derived from an EMBL/GenBank/DDBJ whole genome shotgun (WGS) entry which is preliminary data.</text>
</comment>
<name>A0A552V0C9_9FLAO</name>
<evidence type="ECO:0000256" key="1">
    <source>
        <dbReference type="SAM" id="MobiDB-lite"/>
    </source>
</evidence>
<dbReference type="Proteomes" id="UP000320643">
    <property type="component" value="Unassembled WGS sequence"/>
</dbReference>
<accession>A0A552V0C9</accession>
<feature type="compositionally biased region" description="Polar residues" evidence="1">
    <location>
        <begin position="35"/>
        <end position="49"/>
    </location>
</feature>
<evidence type="ECO:0000313" key="4">
    <source>
        <dbReference type="Proteomes" id="UP000320643"/>
    </source>
</evidence>
<evidence type="ECO:0008006" key="5">
    <source>
        <dbReference type="Google" id="ProtNLM"/>
    </source>
</evidence>
<proteinExistence type="predicted"/>
<protein>
    <recommendedName>
        <fullName evidence="5">Lipoprotein</fullName>
    </recommendedName>
</protein>
<evidence type="ECO:0000313" key="3">
    <source>
        <dbReference type="EMBL" id="TRW23927.1"/>
    </source>
</evidence>
<dbReference type="RefSeq" id="WP_143373675.1">
    <property type="nucleotide sequence ID" value="NZ_VJVZ01000007.1"/>
</dbReference>
<feature type="compositionally biased region" description="Polar residues" evidence="1">
    <location>
        <begin position="56"/>
        <end position="71"/>
    </location>
</feature>
<dbReference type="PROSITE" id="PS51257">
    <property type="entry name" value="PROKAR_LIPOPROTEIN"/>
    <property type="match status" value="1"/>
</dbReference>
<reference evidence="3 4" key="1">
    <citation type="submission" date="2019-07" db="EMBL/GenBank/DDBJ databases">
        <title>Flavobacterium sp. nov., isolated from glacier ice.</title>
        <authorList>
            <person name="Liu Q."/>
            <person name="Xin Y.-H."/>
        </authorList>
    </citation>
    <scope>NUCLEOTIDE SEQUENCE [LARGE SCALE GENOMIC DNA]</scope>
    <source>
        <strain evidence="3 4">ZT4R6</strain>
    </source>
</reference>
<gene>
    <name evidence="3" type="ORF">FMM05_12270</name>
</gene>
<feature type="signal peptide" evidence="2">
    <location>
        <begin position="1"/>
        <end position="21"/>
    </location>
</feature>
<feature type="chain" id="PRO_5021762693" description="Lipoprotein" evidence="2">
    <location>
        <begin position="22"/>
        <end position="71"/>
    </location>
</feature>
<keyword evidence="2" id="KW-0732">Signal</keyword>
<dbReference type="EMBL" id="VJVZ01000007">
    <property type="protein sequence ID" value="TRW23927.1"/>
    <property type="molecule type" value="Genomic_DNA"/>
</dbReference>
<sequence>MKATLKTTLFAFLMVAGLSLASCKDKDAAAGDGSIDTTSTDMVDPTNDTVAPATPDTISETTDTVTNPVGP</sequence>
<organism evidence="3 4">
    <name type="scientific">Flavobacterium zepuense</name>
    <dbReference type="NCBI Taxonomy" id="2593302"/>
    <lineage>
        <taxon>Bacteria</taxon>
        <taxon>Pseudomonadati</taxon>
        <taxon>Bacteroidota</taxon>
        <taxon>Flavobacteriia</taxon>
        <taxon>Flavobacteriales</taxon>
        <taxon>Flavobacteriaceae</taxon>
        <taxon>Flavobacterium</taxon>
    </lineage>
</organism>
<dbReference type="AlphaFoldDB" id="A0A552V0C9"/>
<feature type="region of interest" description="Disordered" evidence="1">
    <location>
        <begin position="26"/>
        <end position="71"/>
    </location>
</feature>
<evidence type="ECO:0000256" key="2">
    <source>
        <dbReference type="SAM" id="SignalP"/>
    </source>
</evidence>